<keyword evidence="1" id="KW-0802">TPR repeat</keyword>
<evidence type="ECO:0000313" key="4">
    <source>
        <dbReference type="Proteomes" id="UP000503096"/>
    </source>
</evidence>
<feature type="repeat" description="TPR" evidence="1">
    <location>
        <begin position="224"/>
        <end position="257"/>
    </location>
</feature>
<proteinExistence type="predicted"/>
<dbReference type="EMBL" id="CP053073">
    <property type="protein sequence ID" value="QJR16392.1"/>
    <property type="molecule type" value="Genomic_DNA"/>
</dbReference>
<evidence type="ECO:0000256" key="1">
    <source>
        <dbReference type="PROSITE-ProRule" id="PRU00339"/>
    </source>
</evidence>
<dbReference type="PANTHER" id="PTHR12558">
    <property type="entry name" value="CELL DIVISION CYCLE 16,23,27"/>
    <property type="match status" value="1"/>
</dbReference>
<dbReference type="SMART" id="SM00028">
    <property type="entry name" value="TPR"/>
    <property type="match status" value="3"/>
</dbReference>
<keyword evidence="4" id="KW-1185">Reference proteome</keyword>
<dbReference type="InterPro" id="IPR019734">
    <property type="entry name" value="TPR_rpt"/>
</dbReference>
<dbReference type="Gene3D" id="1.25.40.10">
    <property type="entry name" value="Tetratricopeptide repeat domain"/>
    <property type="match status" value="2"/>
</dbReference>
<dbReference type="AlphaFoldDB" id="A0A6M4HB13"/>
<dbReference type="PROSITE" id="PS50005">
    <property type="entry name" value="TPR"/>
    <property type="match status" value="2"/>
</dbReference>
<dbReference type="SUPFAM" id="SSF48452">
    <property type="entry name" value="TPR-like"/>
    <property type="match status" value="1"/>
</dbReference>
<accession>A0A6M4HB13</accession>
<feature type="repeat" description="TPR" evidence="1">
    <location>
        <begin position="157"/>
        <end position="190"/>
    </location>
</feature>
<dbReference type="InterPro" id="IPR011990">
    <property type="entry name" value="TPR-like_helical_dom_sf"/>
</dbReference>
<gene>
    <name evidence="3" type="ORF">DSM104440_03226</name>
</gene>
<dbReference type="PANTHER" id="PTHR12558:SF13">
    <property type="entry name" value="CELL DIVISION CYCLE PROTEIN 27 HOMOLOG"/>
    <property type="match status" value="1"/>
</dbReference>
<evidence type="ECO:0000313" key="3">
    <source>
        <dbReference type="EMBL" id="QJR16392.1"/>
    </source>
</evidence>
<dbReference type="InParanoid" id="A0A6M4HB13"/>
<evidence type="ECO:0000256" key="2">
    <source>
        <dbReference type="SAM" id="MobiDB-lite"/>
    </source>
</evidence>
<dbReference type="Pfam" id="PF14559">
    <property type="entry name" value="TPR_19"/>
    <property type="match status" value="1"/>
</dbReference>
<reference evidence="3 4" key="1">
    <citation type="submission" date="2020-04" db="EMBL/GenBank/DDBJ databases">
        <title>Usitatibacter rugosus gen. nov., sp. nov. and Usitatibacter palustris sp. nov., novel members of Usitatibacteraceae fam. nov. within the order Nitrosomonadales isolated from soil.</title>
        <authorList>
            <person name="Huber K.J."/>
            <person name="Neumann-Schaal M."/>
            <person name="Geppert A."/>
            <person name="Luckner M."/>
            <person name="Wanner G."/>
            <person name="Overmann J."/>
        </authorList>
    </citation>
    <scope>NUCLEOTIDE SEQUENCE [LARGE SCALE GENOMIC DNA]</scope>
    <source>
        <strain evidence="3 4">Swamp67</strain>
    </source>
</reference>
<name>A0A6M4HB13_9PROT</name>
<protein>
    <submittedName>
        <fullName evidence="3">Uncharacterized protein</fullName>
    </submittedName>
</protein>
<sequence length="309" mass="32409">MLIGIAVAVVVVIALGGGYVWYQMQALSPRIQPVAAARPVAAPVVPPTPIPFPPEAPTAAPAGPGPAPPLAMLKPETAPIEAAKTRPAPQAAEQLVMDLLREAPAAGTTPPLKLSRSIDAPRVAPEVAAGYDALKRGDMGAAKTSYQAALTNDSRNLDALLGMATVEARSGSRDAAQRLYRRALEIDPRNTVALAGLAALADFSRPAPLEAQLKADLARAPQSAALQFTLGNVYASQSRWNDAQAAFFEAHRLEPGNADFAHNLAVSLDHLGQARLATEYYGKALALAPGQRVNFDTQAVARRISELKS</sequence>
<organism evidence="3 4">
    <name type="scientific">Usitatibacter palustris</name>
    <dbReference type="NCBI Taxonomy" id="2732487"/>
    <lineage>
        <taxon>Bacteria</taxon>
        <taxon>Pseudomonadati</taxon>
        <taxon>Pseudomonadota</taxon>
        <taxon>Betaproteobacteria</taxon>
        <taxon>Nitrosomonadales</taxon>
        <taxon>Usitatibacteraceae</taxon>
        <taxon>Usitatibacter</taxon>
    </lineage>
</organism>
<dbReference type="Proteomes" id="UP000503096">
    <property type="component" value="Chromosome"/>
</dbReference>
<feature type="region of interest" description="Disordered" evidence="2">
    <location>
        <begin position="52"/>
        <end position="73"/>
    </location>
</feature>
<dbReference type="KEGG" id="upl:DSM104440_03226"/>
<dbReference type="Pfam" id="PF13181">
    <property type="entry name" value="TPR_8"/>
    <property type="match status" value="1"/>
</dbReference>